<dbReference type="FunFam" id="3.40.1110.10:FF:000005">
    <property type="entry name" value="Plasma membrane ATPase"/>
    <property type="match status" value="1"/>
</dbReference>
<evidence type="ECO:0000256" key="1">
    <source>
        <dbReference type="ARBA" id="ARBA00004141"/>
    </source>
</evidence>
<dbReference type="SUPFAM" id="SSF81665">
    <property type="entry name" value="Calcium ATPase, transmembrane domain M"/>
    <property type="match status" value="1"/>
</dbReference>
<evidence type="ECO:0000256" key="13">
    <source>
        <dbReference type="SAM" id="Phobius"/>
    </source>
</evidence>
<dbReference type="OrthoDB" id="391538at2"/>
<comment type="caution">
    <text evidence="15">The sequence shown here is derived from an EMBL/GenBank/DDBJ whole genome shotgun (WGS) entry which is preliminary data.</text>
</comment>
<dbReference type="Pfam" id="PF00702">
    <property type="entry name" value="Hydrolase"/>
    <property type="match status" value="1"/>
</dbReference>
<dbReference type="SFLD" id="SFLDF00027">
    <property type="entry name" value="p-type_atpase"/>
    <property type="match status" value="1"/>
</dbReference>
<feature type="transmembrane region" description="Helical" evidence="13">
    <location>
        <begin position="241"/>
        <end position="259"/>
    </location>
</feature>
<reference evidence="15 16" key="1">
    <citation type="submission" date="2018-06" db="EMBL/GenBank/DDBJ databases">
        <title>Draft Whole-Genome Sequence of the purple photosynthetic bacterium Rhodospeudomonas palustris XCP.</title>
        <authorList>
            <person name="Rayyan A."/>
            <person name="Meyer T.E."/>
            <person name="Kyndt J.A."/>
        </authorList>
    </citation>
    <scope>NUCLEOTIDE SEQUENCE [LARGE SCALE GENOMIC DNA]</scope>
    <source>
        <strain evidence="15 16">XCP</strain>
    </source>
</reference>
<dbReference type="SFLD" id="SFLDG00002">
    <property type="entry name" value="C1.7:_P-type_atpase_like"/>
    <property type="match status" value="1"/>
</dbReference>
<dbReference type="SUPFAM" id="SSF81653">
    <property type="entry name" value="Calcium ATPase, transduction domain A"/>
    <property type="match status" value="1"/>
</dbReference>
<dbReference type="InterPro" id="IPR018303">
    <property type="entry name" value="ATPase_P-typ_P_site"/>
</dbReference>
<feature type="domain" description="Cation-transporting P-type ATPase N-terminal" evidence="14">
    <location>
        <begin position="23"/>
        <end position="87"/>
    </location>
</feature>
<feature type="compositionally biased region" description="Low complexity" evidence="12">
    <location>
        <begin position="1"/>
        <end position="11"/>
    </location>
</feature>
<dbReference type="FunFam" id="2.70.150.10:FF:000042">
    <property type="entry name" value="Plasma membrane ATPase"/>
    <property type="match status" value="1"/>
</dbReference>
<dbReference type="Gene3D" id="3.40.50.1000">
    <property type="entry name" value="HAD superfamily/HAD-like"/>
    <property type="match status" value="1"/>
</dbReference>
<evidence type="ECO:0000259" key="14">
    <source>
        <dbReference type="SMART" id="SM00831"/>
    </source>
</evidence>
<dbReference type="PRINTS" id="PR00120">
    <property type="entry name" value="HATPASE"/>
</dbReference>
<feature type="transmembrane region" description="Helical" evidence="13">
    <location>
        <begin position="651"/>
        <end position="671"/>
    </location>
</feature>
<dbReference type="Gene3D" id="2.70.150.10">
    <property type="entry name" value="Calcium-transporting ATPase, cytoplasmic transduction domain A"/>
    <property type="match status" value="1"/>
</dbReference>
<feature type="transmembrane region" description="Helical" evidence="13">
    <location>
        <begin position="691"/>
        <end position="709"/>
    </location>
</feature>
<feature type="transmembrane region" description="Helical" evidence="13">
    <location>
        <begin position="721"/>
        <end position="740"/>
    </location>
</feature>
<evidence type="ECO:0000313" key="16">
    <source>
        <dbReference type="Proteomes" id="UP000248134"/>
    </source>
</evidence>
<sequence length="831" mass="88888">MPDTTTSSSSSQQPTIDHAIPSAPGASPPDDCGGLTEQEAAERLKRYGDNALAEHRVGIVERLLHFFWGPIPWMIEIAAALSAVLGHWADLAIILTMLFINAGVGFWQEFQADNAVALLKQRLALKARVRRDGVWMDVAARTLVPGDLVLVTLGNIVPADMKLLHGSYLTVDQSALTGESLPVDKAVGDDVYSGSIARQGEMSGVVTATGMNTYFGKTAGLVQQAGSVSHFQRAVLRIGNFLILITIGLVLVIGLAALFRRDPWAETLEFALILTVASIPVALPAVLSVTMAVGAERLARLKAIVSRLVSIEEMAGMNVLCSDKTGTMTKNELTLGNPEPMPGVTRDELLLAAALASRGDAPDPIDAAILAAAPPAEQRASYRVLNFHPFDPVAKRAEAEIAHDDARFRVAKGAPQAIAALCAPAETQAQAIAAAVERDAARGFRTLAAARCDADGRWRLLGLLPLFDPPRDDCATTIAAIRHMGVDVKMVTGDHEAIAREIAGQLKLGQNIVVADSVFGSGAADGPEQAARIAAAAGFARVFPEHKFKIVKALQDSGAIVGMTGDGVNDAPALKQADAGIAVSGATDAARAAADLVLTATGLSVIATAIEEARRIFERMNSYAIYRIAETIRLLLFMTASILVFNFYPVTAVMVVLLALLNDLPIMMIAYDNAPVAEKPVRWDMTRVLTVASVLGVYGVIESFGLFWIARDYLKLEPSVIQPLIFLKLLVSGHMTIYLTRNTGAVWQRPWPSWKLVVPAEATQLIGTLVVVYGWAMTPTGWQLALMVWAYALTSFVVASIVKVATYRLLDHRGARQALHLRRVEGHVGAA</sequence>
<comment type="subcellular location">
    <subcellularLocation>
        <location evidence="1">Membrane</location>
        <topology evidence="1">Multi-pass membrane protein</topology>
    </subcellularLocation>
</comment>
<dbReference type="SMART" id="SM00831">
    <property type="entry name" value="Cation_ATPase_N"/>
    <property type="match status" value="1"/>
</dbReference>
<dbReference type="InterPro" id="IPR008250">
    <property type="entry name" value="ATPase_P-typ_transduc_dom_A_sf"/>
</dbReference>
<dbReference type="InterPro" id="IPR036412">
    <property type="entry name" value="HAD-like_sf"/>
</dbReference>
<evidence type="ECO:0000256" key="9">
    <source>
        <dbReference type="ARBA" id="ARBA00022967"/>
    </source>
</evidence>
<evidence type="ECO:0000256" key="4">
    <source>
        <dbReference type="ARBA" id="ARBA00022692"/>
    </source>
</evidence>
<feature type="transmembrane region" description="Helical" evidence="13">
    <location>
        <begin position="788"/>
        <end position="810"/>
    </location>
</feature>
<evidence type="ECO:0000256" key="8">
    <source>
        <dbReference type="ARBA" id="ARBA00022842"/>
    </source>
</evidence>
<evidence type="ECO:0000256" key="6">
    <source>
        <dbReference type="ARBA" id="ARBA00022741"/>
    </source>
</evidence>
<dbReference type="InterPro" id="IPR023298">
    <property type="entry name" value="ATPase_P-typ_TM_dom_sf"/>
</dbReference>
<keyword evidence="5" id="KW-0479">Metal-binding</keyword>
<evidence type="ECO:0000256" key="2">
    <source>
        <dbReference type="ARBA" id="ARBA00008804"/>
    </source>
</evidence>
<name>A0A323UD88_RHOPL</name>
<dbReference type="PROSITE" id="PS00154">
    <property type="entry name" value="ATPASE_E1_E2"/>
    <property type="match status" value="1"/>
</dbReference>
<dbReference type="InterPro" id="IPR023299">
    <property type="entry name" value="ATPase_P-typ_cyto_dom_N"/>
</dbReference>
<accession>A0A323UD88</accession>
<dbReference type="InterPro" id="IPR023214">
    <property type="entry name" value="HAD_sf"/>
</dbReference>
<dbReference type="GO" id="GO:0016020">
    <property type="term" value="C:membrane"/>
    <property type="evidence" value="ECO:0007669"/>
    <property type="project" value="UniProtKB-SubCell"/>
</dbReference>
<dbReference type="FunFam" id="3.40.50.1000:FF:000211">
    <property type="entry name" value="Plasma membrane ATPase"/>
    <property type="match status" value="1"/>
</dbReference>
<keyword evidence="6" id="KW-0547">Nucleotide-binding</keyword>
<dbReference type="NCBIfam" id="TIGR01494">
    <property type="entry name" value="ATPase_P-type"/>
    <property type="match status" value="2"/>
</dbReference>
<evidence type="ECO:0000256" key="7">
    <source>
        <dbReference type="ARBA" id="ARBA00022840"/>
    </source>
</evidence>
<dbReference type="EMBL" id="QKQS01000023">
    <property type="protein sequence ID" value="PZA10361.1"/>
    <property type="molecule type" value="Genomic_DNA"/>
</dbReference>
<dbReference type="AlphaFoldDB" id="A0A323UD88"/>
<keyword evidence="9" id="KW-1278">Translocase</keyword>
<dbReference type="InterPro" id="IPR044492">
    <property type="entry name" value="P_typ_ATPase_HD_dom"/>
</dbReference>
<dbReference type="Gene3D" id="1.20.1110.10">
    <property type="entry name" value="Calcium-transporting ATPase, transmembrane domain"/>
    <property type="match status" value="1"/>
</dbReference>
<dbReference type="NCBIfam" id="TIGR01647">
    <property type="entry name" value="ATPase-IIIA_H"/>
    <property type="match status" value="1"/>
</dbReference>
<dbReference type="InterPro" id="IPR004014">
    <property type="entry name" value="ATPase_P-typ_cation-transptr_N"/>
</dbReference>
<dbReference type="RefSeq" id="WP_110786469.1">
    <property type="nucleotide sequence ID" value="NZ_QKQS01000023.1"/>
</dbReference>
<dbReference type="Gene3D" id="3.40.1110.10">
    <property type="entry name" value="Calcium-transporting ATPase, cytoplasmic domain N"/>
    <property type="match status" value="1"/>
</dbReference>
<evidence type="ECO:0000256" key="10">
    <source>
        <dbReference type="ARBA" id="ARBA00022989"/>
    </source>
</evidence>
<proteinExistence type="inferred from homology"/>
<evidence type="ECO:0000256" key="12">
    <source>
        <dbReference type="SAM" id="MobiDB-lite"/>
    </source>
</evidence>
<evidence type="ECO:0000313" key="15">
    <source>
        <dbReference type="EMBL" id="PZA10361.1"/>
    </source>
</evidence>
<keyword evidence="11 13" id="KW-0472">Membrane</keyword>
<dbReference type="InterPro" id="IPR001757">
    <property type="entry name" value="P_typ_ATPase"/>
</dbReference>
<dbReference type="GO" id="GO:0016887">
    <property type="term" value="F:ATP hydrolysis activity"/>
    <property type="evidence" value="ECO:0007669"/>
    <property type="project" value="InterPro"/>
</dbReference>
<dbReference type="PANTHER" id="PTHR42861">
    <property type="entry name" value="CALCIUM-TRANSPORTING ATPASE"/>
    <property type="match status" value="1"/>
</dbReference>
<feature type="region of interest" description="Disordered" evidence="12">
    <location>
        <begin position="1"/>
        <end position="35"/>
    </location>
</feature>
<comment type="similarity">
    <text evidence="2">Belongs to the cation transport ATPase (P-type) (TC 3.A.3) family. Type IIIA subfamily.</text>
</comment>
<keyword evidence="7" id="KW-0067">ATP-binding</keyword>
<dbReference type="SFLD" id="SFLDS00003">
    <property type="entry name" value="Haloacid_Dehalogenase"/>
    <property type="match status" value="1"/>
</dbReference>
<feature type="transmembrane region" description="Helical" evidence="13">
    <location>
        <begin position="271"/>
        <end position="293"/>
    </location>
</feature>
<feature type="transmembrane region" description="Helical" evidence="13">
    <location>
        <begin position="752"/>
        <end position="776"/>
    </location>
</feature>
<keyword evidence="3" id="KW-0597">Phosphoprotein</keyword>
<dbReference type="SUPFAM" id="SSF56784">
    <property type="entry name" value="HAD-like"/>
    <property type="match status" value="1"/>
</dbReference>
<keyword evidence="10 13" id="KW-1133">Transmembrane helix</keyword>
<dbReference type="Pfam" id="PF00690">
    <property type="entry name" value="Cation_ATPase_N"/>
    <property type="match status" value="1"/>
</dbReference>
<keyword evidence="4 13" id="KW-0812">Transmembrane</keyword>
<dbReference type="SUPFAM" id="SSF81660">
    <property type="entry name" value="Metal cation-transporting ATPase, ATP-binding domain N"/>
    <property type="match status" value="1"/>
</dbReference>
<organism evidence="15 16">
    <name type="scientific">Rhodopseudomonas palustris</name>
    <dbReference type="NCBI Taxonomy" id="1076"/>
    <lineage>
        <taxon>Bacteria</taxon>
        <taxon>Pseudomonadati</taxon>
        <taxon>Pseudomonadota</taxon>
        <taxon>Alphaproteobacteria</taxon>
        <taxon>Hyphomicrobiales</taxon>
        <taxon>Nitrobacteraceae</taxon>
        <taxon>Rhodopseudomonas</taxon>
    </lineage>
</organism>
<dbReference type="InterPro" id="IPR059000">
    <property type="entry name" value="ATPase_P-type_domA"/>
</dbReference>
<dbReference type="PRINTS" id="PR00119">
    <property type="entry name" value="CATATPASE"/>
</dbReference>
<feature type="transmembrane region" description="Helical" evidence="13">
    <location>
        <begin position="73"/>
        <end position="100"/>
    </location>
</feature>
<dbReference type="InterPro" id="IPR006534">
    <property type="entry name" value="P-type_ATPase_IIIA"/>
</dbReference>
<dbReference type="GO" id="GO:0008553">
    <property type="term" value="F:P-type proton-exporting transporter activity"/>
    <property type="evidence" value="ECO:0007669"/>
    <property type="project" value="InterPro"/>
</dbReference>
<evidence type="ECO:0000256" key="5">
    <source>
        <dbReference type="ARBA" id="ARBA00022723"/>
    </source>
</evidence>
<evidence type="ECO:0000256" key="3">
    <source>
        <dbReference type="ARBA" id="ARBA00022553"/>
    </source>
</evidence>
<protein>
    <submittedName>
        <fullName evidence="15">Plasma-membrane proton-efflux P-type ATPase</fullName>
    </submittedName>
</protein>
<feature type="transmembrane region" description="Helical" evidence="13">
    <location>
        <begin position="624"/>
        <end position="645"/>
    </location>
</feature>
<dbReference type="GO" id="GO:0046872">
    <property type="term" value="F:metal ion binding"/>
    <property type="evidence" value="ECO:0007669"/>
    <property type="project" value="UniProtKB-KW"/>
</dbReference>
<dbReference type="GO" id="GO:0005524">
    <property type="term" value="F:ATP binding"/>
    <property type="evidence" value="ECO:0007669"/>
    <property type="project" value="UniProtKB-KW"/>
</dbReference>
<dbReference type="CDD" id="cd02076">
    <property type="entry name" value="P-type_ATPase_H"/>
    <property type="match status" value="1"/>
</dbReference>
<evidence type="ECO:0000256" key="11">
    <source>
        <dbReference type="ARBA" id="ARBA00023136"/>
    </source>
</evidence>
<dbReference type="GO" id="GO:0120029">
    <property type="term" value="P:proton export across plasma membrane"/>
    <property type="evidence" value="ECO:0007669"/>
    <property type="project" value="InterPro"/>
</dbReference>
<keyword evidence="8" id="KW-0460">Magnesium</keyword>
<gene>
    <name evidence="15" type="ORF">DNX69_13355</name>
</gene>
<dbReference type="Pfam" id="PF00122">
    <property type="entry name" value="E1-E2_ATPase"/>
    <property type="match status" value="1"/>
</dbReference>
<dbReference type="Proteomes" id="UP000248134">
    <property type="component" value="Unassembled WGS sequence"/>
</dbReference>